<reference evidence="1" key="1">
    <citation type="submission" date="2006-10" db="EMBL/GenBank/DDBJ databases">
        <authorList>
            <person name="Amadeo P."/>
            <person name="Zhao Q."/>
            <person name="Wortman J."/>
            <person name="Fraser-Liggett C."/>
            <person name="Carlton J."/>
        </authorList>
    </citation>
    <scope>NUCLEOTIDE SEQUENCE</scope>
    <source>
        <strain evidence="1">G3</strain>
    </source>
</reference>
<gene>
    <name evidence="1" type="ORF">TVAG_358870</name>
</gene>
<dbReference type="VEuPathDB" id="TrichDB:TVAG_358870"/>
<proteinExistence type="predicted"/>
<dbReference type="EMBL" id="DS113325">
    <property type="protein sequence ID" value="EAY11108.1"/>
    <property type="molecule type" value="Genomic_DNA"/>
</dbReference>
<evidence type="ECO:0000313" key="2">
    <source>
        <dbReference type="Proteomes" id="UP000001542"/>
    </source>
</evidence>
<sequence>MNPNYFVTCPLFPLFPRDQGYSQGFQLPARMRPKDCVNLEKLTQIFRESLLYEEKLENDQNPAVISVLSPYSKFFHVMVLDLSSKLYLPAPEWFSPEYFHKICNLCNKCIIHMRKTQTKCLCAGYNWSPYSYGTEEEKTGAQSVTTKFHFSIWSWDDLMPYDGRKISEATKRALGENNYGLAFSKMIWNEIKNVVVSSNLFGNPEFSSRSLYTPFNNTNISDILQNSKIIYDIAGIISSTLNRISKIISGNLVDDYKKLLKKTKERPLTDEELEYLRSPVKPKKLEEYLSETQNEYEKEFISALYGSIVNRYENSNPEAAKWRKHFGYSLVMCESSLDKLSSGLRIYSLPQCGPGGVVEALGCILTRPENCIADEKDMIAHNRMLWDLSESLN</sequence>
<dbReference type="Proteomes" id="UP000001542">
    <property type="component" value="Unassembled WGS sequence"/>
</dbReference>
<dbReference type="VEuPathDB" id="TrichDB:TVAGG3_1027260"/>
<protein>
    <submittedName>
        <fullName evidence="1">Uncharacterized protein</fullName>
    </submittedName>
</protein>
<evidence type="ECO:0000313" key="1">
    <source>
        <dbReference type="EMBL" id="EAY11108.1"/>
    </source>
</evidence>
<keyword evidence="2" id="KW-1185">Reference proteome</keyword>
<organism evidence="1 2">
    <name type="scientific">Trichomonas vaginalis (strain ATCC PRA-98 / G3)</name>
    <dbReference type="NCBI Taxonomy" id="412133"/>
    <lineage>
        <taxon>Eukaryota</taxon>
        <taxon>Metamonada</taxon>
        <taxon>Parabasalia</taxon>
        <taxon>Trichomonadida</taxon>
        <taxon>Trichomonadidae</taxon>
        <taxon>Trichomonas</taxon>
    </lineage>
</organism>
<dbReference type="AlphaFoldDB" id="A2E890"/>
<dbReference type="SMR" id="A2E890"/>
<dbReference type="OrthoDB" id="10465604at2759"/>
<dbReference type="RefSeq" id="XP_001323331.1">
    <property type="nucleotide sequence ID" value="XM_001323296.1"/>
</dbReference>
<reference evidence="1" key="2">
    <citation type="journal article" date="2007" name="Science">
        <title>Draft genome sequence of the sexually transmitted pathogen Trichomonas vaginalis.</title>
        <authorList>
            <person name="Carlton J.M."/>
            <person name="Hirt R.P."/>
            <person name="Silva J.C."/>
            <person name="Delcher A.L."/>
            <person name="Schatz M."/>
            <person name="Zhao Q."/>
            <person name="Wortman J.R."/>
            <person name="Bidwell S.L."/>
            <person name="Alsmark U.C.M."/>
            <person name="Besteiro S."/>
            <person name="Sicheritz-Ponten T."/>
            <person name="Noel C.J."/>
            <person name="Dacks J.B."/>
            <person name="Foster P.G."/>
            <person name="Simillion C."/>
            <person name="Van de Peer Y."/>
            <person name="Miranda-Saavedra D."/>
            <person name="Barton G.J."/>
            <person name="Westrop G.D."/>
            <person name="Mueller S."/>
            <person name="Dessi D."/>
            <person name="Fiori P.L."/>
            <person name="Ren Q."/>
            <person name="Paulsen I."/>
            <person name="Zhang H."/>
            <person name="Bastida-Corcuera F.D."/>
            <person name="Simoes-Barbosa A."/>
            <person name="Brown M.T."/>
            <person name="Hayes R.D."/>
            <person name="Mukherjee M."/>
            <person name="Okumura C.Y."/>
            <person name="Schneider R."/>
            <person name="Smith A.J."/>
            <person name="Vanacova S."/>
            <person name="Villalvazo M."/>
            <person name="Haas B.J."/>
            <person name="Pertea M."/>
            <person name="Feldblyum T.V."/>
            <person name="Utterback T.R."/>
            <person name="Shu C.L."/>
            <person name="Osoegawa K."/>
            <person name="de Jong P.J."/>
            <person name="Hrdy I."/>
            <person name="Horvathova L."/>
            <person name="Zubacova Z."/>
            <person name="Dolezal P."/>
            <person name="Malik S.B."/>
            <person name="Logsdon J.M. Jr."/>
            <person name="Henze K."/>
            <person name="Gupta A."/>
            <person name="Wang C.C."/>
            <person name="Dunne R.L."/>
            <person name="Upcroft J.A."/>
            <person name="Upcroft P."/>
            <person name="White O."/>
            <person name="Salzberg S.L."/>
            <person name="Tang P."/>
            <person name="Chiu C.-H."/>
            <person name="Lee Y.-S."/>
            <person name="Embley T.M."/>
            <person name="Coombs G.H."/>
            <person name="Mottram J.C."/>
            <person name="Tachezy J."/>
            <person name="Fraser-Liggett C.M."/>
            <person name="Johnson P.J."/>
        </authorList>
    </citation>
    <scope>NUCLEOTIDE SEQUENCE [LARGE SCALE GENOMIC DNA]</scope>
    <source>
        <strain evidence="1">G3</strain>
    </source>
</reference>
<name>A2E890_TRIV3</name>
<dbReference type="InParanoid" id="A2E890"/>
<accession>A2E890</accession>
<dbReference type="KEGG" id="tva:4769059"/>